<dbReference type="Proteomes" id="UP001642464">
    <property type="component" value="Unassembled WGS sequence"/>
</dbReference>
<proteinExistence type="predicted"/>
<protein>
    <recommendedName>
        <fullName evidence="5">Right handed beta helix domain-containing protein</fullName>
    </recommendedName>
</protein>
<sequence>MLAAGAMLTYAIFTLLAHPCDSMRDELLAKSTLEVGDSRATEAIDAHSAIAFLEDAVVEAPRRSVTVLNEDSCQNGTLNLEGKVLVDKKLTLEGCRRLHGEVGTEVTLKGPLEFEGGDLSTSGDLHFEAVEVFQQPCVRIGGNLSTEGHLSFTNCHSTEVTEVFSLESGGGALFVKGTLRQEEGVIAFHDCSSTSSGGGVYVLGELQQSGASAMHCNNCSSQERGGGVYVHKHLKQSGASAMHCNGCSSKENGGGVHVFRHLRQSDHSTMQCNNCSSEECGGGVFVFSGLKQSGASAMHCNNCSSKERGGGVHVFRHLRQSDHSTMQCNNCSSEECGGGVYVVKDLKQTGGSTMQCNNCSSKKHGGGVYVFRDLQQINGSAMRCNNCCSKGNGGGVYVDEGLQQINGSAMRCNGCSSKEYGGGLYVSHSVQQDDSTIELDGCSSGKSGGGLFVGVDYNYTAGKAIFRSCTAAADGGGLYAHRFMSQARSALAFFENCTAARGGGAHFGSTNVAGKMEFRKCRAEEAGGGVRIDGLEGSSFGHLLLKQCSAPQASGLQGRNVSIDHLELVNTVDKGIDAASLTISKMSIEVETKAIKPDISIEAVHLLVESDIDCRQLRQCELIIPASAQLDVGNLTCGLGAGIPMPPRHGCIECPENSTQVENSTHEQCKPCPTGASFCYAAKLQMEPGMMLQGADLEPLHCPNKAACPGGDLPFTENGRRMCEKGYGGPGCVECREEEGVSYLMADSSVLACAPCAHGTSQHLLQWGAFLAQRTFLFGITAASILRAGNEDAKGSDVFINQLMAFTAVSKTIVAAVMNTDTAQSVKTDVVRSLYALASGLSEFGSGQGAGSTHCLMSYVGLEATELYGVHLLDLAIATVLVLILSLKSFPVALVAGLNCFLPTILADFAKYAVCYRLKEDALGGKLICKHLPFEKEKGFATVLISFMLVFATALLVWLRLSRSSSDEETVPCYKAFLTKKYVKVCRYFEAERLVRKVLLATAAAALPTATYPDVQMTVLTVITGTSLLLYGIYQPYHEPEWNWSELALLVTALMLISIASTVISNEIHWDKTEFGQKTMIVGLGATVSIVCCGIMMKIGLEVWRERRSKAAPD</sequence>
<reference evidence="3 4" key="1">
    <citation type="submission" date="2024-02" db="EMBL/GenBank/DDBJ databases">
        <authorList>
            <person name="Chen Y."/>
            <person name="Shah S."/>
            <person name="Dougan E. K."/>
            <person name="Thang M."/>
            <person name="Chan C."/>
        </authorList>
    </citation>
    <scope>NUCLEOTIDE SEQUENCE [LARGE SCALE GENOMIC DNA]</scope>
</reference>
<feature type="transmembrane region" description="Helical" evidence="1">
    <location>
        <begin position="940"/>
        <end position="959"/>
    </location>
</feature>
<dbReference type="PANTHER" id="PTHR11319">
    <property type="entry name" value="G PROTEIN-COUPLED RECEPTOR-RELATED"/>
    <property type="match status" value="1"/>
</dbReference>
<comment type="caution">
    <text evidence="3">The sequence shown here is derived from an EMBL/GenBank/DDBJ whole genome shotgun (WGS) entry which is preliminary data.</text>
</comment>
<keyword evidence="2" id="KW-0732">Signal</keyword>
<keyword evidence="4" id="KW-1185">Reference proteome</keyword>
<evidence type="ECO:0000256" key="1">
    <source>
        <dbReference type="SAM" id="Phobius"/>
    </source>
</evidence>
<feature type="transmembrane region" description="Helical" evidence="1">
    <location>
        <begin position="1017"/>
        <end position="1034"/>
    </location>
</feature>
<feature type="chain" id="PRO_5047402034" description="Right handed beta helix domain-containing protein" evidence="2">
    <location>
        <begin position="23"/>
        <end position="1114"/>
    </location>
</feature>
<name>A0ABP0MZ13_9DINO</name>
<evidence type="ECO:0008006" key="5">
    <source>
        <dbReference type="Google" id="ProtNLM"/>
    </source>
</evidence>
<feature type="signal peptide" evidence="2">
    <location>
        <begin position="1"/>
        <end position="22"/>
    </location>
</feature>
<evidence type="ECO:0000313" key="3">
    <source>
        <dbReference type="EMBL" id="CAK9055250.1"/>
    </source>
</evidence>
<dbReference type="PANTHER" id="PTHR11319:SF35">
    <property type="entry name" value="OUTER MEMBRANE PROTEIN PMPC-RELATED"/>
    <property type="match status" value="1"/>
</dbReference>
<keyword evidence="1" id="KW-0812">Transmembrane</keyword>
<dbReference type="EMBL" id="CAXAMM010024446">
    <property type="protein sequence ID" value="CAK9055250.1"/>
    <property type="molecule type" value="Genomic_DNA"/>
</dbReference>
<organism evidence="3 4">
    <name type="scientific">Durusdinium trenchii</name>
    <dbReference type="NCBI Taxonomy" id="1381693"/>
    <lineage>
        <taxon>Eukaryota</taxon>
        <taxon>Sar</taxon>
        <taxon>Alveolata</taxon>
        <taxon>Dinophyceae</taxon>
        <taxon>Suessiales</taxon>
        <taxon>Symbiodiniaceae</taxon>
        <taxon>Durusdinium</taxon>
    </lineage>
</organism>
<gene>
    <name evidence="3" type="ORF">SCF082_LOCUS29901</name>
</gene>
<feature type="transmembrane region" description="Helical" evidence="1">
    <location>
        <begin position="1080"/>
        <end position="1101"/>
    </location>
</feature>
<evidence type="ECO:0000313" key="4">
    <source>
        <dbReference type="Proteomes" id="UP001642464"/>
    </source>
</evidence>
<keyword evidence="1" id="KW-0472">Membrane</keyword>
<keyword evidence="1" id="KW-1133">Transmembrane helix</keyword>
<feature type="transmembrane region" description="Helical" evidence="1">
    <location>
        <begin position="1046"/>
        <end position="1068"/>
    </location>
</feature>
<accession>A0ABP0MZ13</accession>
<evidence type="ECO:0000256" key="2">
    <source>
        <dbReference type="SAM" id="SignalP"/>
    </source>
</evidence>